<dbReference type="GO" id="GO:0005737">
    <property type="term" value="C:cytoplasm"/>
    <property type="evidence" value="ECO:0007669"/>
    <property type="project" value="UniProtKB-SubCell"/>
</dbReference>
<evidence type="ECO:0000313" key="13">
    <source>
        <dbReference type="EMBL" id="KRT90156.1"/>
    </source>
</evidence>
<dbReference type="Proteomes" id="UP001341297">
    <property type="component" value="Unassembled WGS sequence"/>
</dbReference>
<keyword evidence="7 10" id="KW-0413">Isomerase</keyword>
<dbReference type="EC" id="5.3.1.5" evidence="3 10"/>
<dbReference type="GO" id="GO:0000287">
    <property type="term" value="F:magnesium ion binding"/>
    <property type="evidence" value="ECO:0007669"/>
    <property type="project" value="UniProtKB-UniRule"/>
</dbReference>
<dbReference type="PROSITE" id="PS51415">
    <property type="entry name" value="XYLOSE_ISOMERASE"/>
    <property type="match status" value="1"/>
</dbReference>
<evidence type="ECO:0000256" key="3">
    <source>
        <dbReference type="ARBA" id="ARBA00011958"/>
    </source>
</evidence>
<evidence type="ECO:0000256" key="5">
    <source>
        <dbReference type="ARBA" id="ARBA00022629"/>
    </source>
</evidence>
<feature type="binding site" evidence="10">
    <location>
        <position position="269"/>
    </location>
    <ligand>
        <name>Mg(2+)</name>
        <dbReference type="ChEBI" id="CHEBI:18420"/>
        <label>2</label>
    </ligand>
</feature>
<dbReference type="InterPro" id="IPR001998">
    <property type="entry name" value="Xylose_isomerase"/>
</dbReference>
<sequence>MFFKEVETVKYEGADSDHPYAFKYYNPDERIGGKTMKEHLRFAVSYWHTFDADGSDPFGDGTISRSWNRMTHPLDKAKTRAEAAFEFFEKLGVPYFCFHDVDVVQEGDTLRETFFYLDKMVSFLKEMMETSGVKLLWNTANMFTHPRFVHGAATSCNADVYAIAAAKVKKGLEIAKELGAENYVFWGGREGYDTLLNTNMKLELDNLAAFYRMAVDYANEIGFDGQFLIEPKPKEPTKHQYDFDAATSIAFLETYGLKKHFKLNLEANHATLAGHTFEHELRVAALHDMLGSIDANQGDLLLGWDTDEFPTDLYGAVLSMYEILKAGGFKAGGINFDAKVRRASFTDEDLFHGHIAGMDTYALGFKVAYQLLENRAIESVIEERYESYTKGIGLDIAEGKTDLKKLAAYALENDRIENKSGRQEMLKAMVNRYLLNALRSEPARKEKH</sequence>
<dbReference type="InterPro" id="IPR036237">
    <property type="entry name" value="Xyl_isomerase-like_sf"/>
</dbReference>
<dbReference type="OrthoDB" id="9763981at2"/>
<comment type="cofactor">
    <cofactor evidence="10">
        <name>Mg(2+)</name>
        <dbReference type="ChEBI" id="CHEBI:18420"/>
    </cofactor>
    <text evidence="10">Binds 2 magnesium ions per subunit.</text>
</comment>
<evidence type="ECO:0000256" key="2">
    <source>
        <dbReference type="ARBA" id="ARBA00011881"/>
    </source>
</evidence>
<evidence type="ECO:0000256" key="12">
    <source>
        <dbReference type="RuleBase" id="RU000610"/>
    </source>
</evidence>
<keyword evidence="8 10" id="KW-0119">Carbohydrate metabolism</keyword>
<dbReference type="FunFam" id="3.20.20.150:FF:000002">
    <property type="entry name" value="Xylose isomerase"/>
    <property type="match status" value="1"/>
</dbReference>
<evidence type="ECO:0000256" key="8">
    <source>
        <dbReference type="ARBA" id="ARBA00023277"/>
    </source>
</evidence>
<keyword evidence="10" id="KW-0963">Cytoplasm</keyword>
<name>A0A0T6BJT9_9BACI</name>
<evidence type="ECO:0000256" key="7">
    <source>
        <dbReference type="ARBA" id="ARBA00023235"/>
    </source>
</evidence>
<feature type="active site" evidence="10">
    <location>
        <position position="99"/>
    </location>
</feature>
<dbReference type="NCBIfam" id="TIGR02630">
    <property type="entry name" value="xylose_isom_A"/>
    <property type="match status" value="1"/>
</dbReference>
<reference evidence="13 15" key="1">
    <citation type="journal article" date="2015" name="Int. J. Syst. Evol. Microbiol.">
        <title>Bacillus glycinifermentans sp. nov., isolated from fermented soybean paste.</title>
        <authorList>
            <person name="Kim S.J."/>
            <person name="Dunlap C.A."/>
            <person name="Kwon S.W."/>
            <person name="Rooney A.P."/>
        </authorList>
    </citation>
    <scope>NUCLEOTIDE SEQUENCE [LARGE SCALE GENOMIC DNA]</scope>
    <source>
        <strain evidence="13 15">GO-13</strain>
    </source>
</reference>
<evidence type="ECO:0000256" key="4">
    <source>
        <dbReference type="ARBA" id="ARBA00018232"/>
    </source>
</evidence>
<feature type="binding site" evidence="10">
    <location>
        <position position="266"/>
    </location>
    <ligand>
        <name>Mg(2+)</name>
        <dbReference type="ChEBI" id="CHEBI:18420"/>
        <label>2</label>
    </ligand>
</feature>
<dbReference type="Gene3D" id="3.20.20.150">
    <property type="entry name" value="Divalent-metal-dependent TIM barrel enzymes"/>
    <property type="match status" value="1"/>
</dbReference>
<evidence type="ECO:0000256" key="9">
    <source>
        <dbReference type="ARBA" id="ARBA00033659"/>
    </source>
</evidence>
<reference evidence="13" key="2">
    <citation type="submission" date="2015-10" db="EMBL/GenBank/DDBJ databases">
        <authorList>
            <person name="Gilbert D.G."/>
        </authorList>
    </citation>
    <scope>NUCLEOTIDE SEQUENCE</scope>
    <source>
        <strain evidence="13">GO-13</strain>
    </source>
</reference>
<dbReference type="PANTHER" id="PTHR48408">
    <property type="match status" value="1"/>
</dbReference>
<dbReference type="HAMAP" id="MF_00455">
    <property type="entry name" value="Xylose_isom_A"/>
    <property type="match status" value="1"/>
</dbReference>
<feature type="binding site" evidence="10">
    <location>
        <position position="266"/>
    </location>
    <ligand>
        <name>Mg(2+)</name>
        <dbReference type="ChEBI" id="CHEBI:18420"/>
        <label>1</label>
    </ligand>
</feature>
<dbReference type="STRING" id="1664069.BGLY_4445"/>
<feature type="active site" evidence="10">
    <location>
        <position position="102"/>
    </location>
</feature>
<feature type="binding site" evidence="10">
    <location>
        <position position="294"/>
    </location>
    <ligand>
        <name>Mg(2+)</name>
        <dbReference type="ChEBI" id="CHEBI:18420"/>
        <label>1</label>
    </ligand>
</feature>
<dbReference type="EMBL" id="JARRTL010000006">
    <property type="protein sequence ID" value="MEC0483843.1"/>
    <property type="molecule type" value="Genomic_DNA"/>
</dbReference>
<proteinExistence type="inferred from homology"/>
<dbReference type="RefSeq" id="WP_048352747.1">
    <property type="nucleotide sequence ID" value="NZ_CP023481.1"/>
</dbReference>
<evidence type="ECO:0000256" key="10">
    <source>
        <dbReference type="HAMAP-Rule" id="MF_00455"/>
    </source>
</evidence>
<protein>
    <recommendedName>
        <fullName evidence="4 10">Xylose isomerase</fullName>
        <ecNumber evidence="3 10">5.3.1.5</ecNumber>
    </recommendedName>
</protein>
<keyword evidence="5 10" id="KW-0859">Xylose metabolism</keyword>
<evidence type="ECO:0000256" key="6">
    <source>
        <dbReference type="ARBA" id="ARBA00022723"/>
    </source>
</evidence>
<reference evidence="14 16" key="3">
    <citation type="submission" date="2023-03" db="EMBL/GenBank/DDBJ databases">
        <title>Agriculturally important microbes genome sequencing.</title>
        <authorList>
            <person name="Dunlap C."/>
        </authorList>
    </citation>
    <scope>NUCLEOTIDE SEQUENCE [LARGE SCALE GENOMIC DNA]</scope>
    <source>
        <strain evidence="14 16">CBP-3203</strain>
    </source>
</reference>
<comment type="subcellular location">
    <subcellularLocation>
        <location evidence="10 12">Cytoplasm</location>
    </subcellularLocation>
</comment>
<comment type="catalytic activity">
    <reaction evidence="9 10 11">
        <text>alpha-D-xylose = alpha-D-xylulofuranose</text>
        <dbReference type="Rhea" id="RHEA:22816"/>
        <dbReference type="ChEBI" id="CHEBI:28518"/>
        <dbReference type="ChEBI" id="CHEBI:188998"/>
        <dbReference type="EC" id="5.3.1.5"/>
    </reaction>
</comment>
<accession>A0A0T6BJT9</accession>
<dbReference type="SUPFAM" id="SSF51658">
    <property type="entry name" value="Xylose isomerase-like"/>
    <property type="match status" value="1"/>
</dbReference>
<feature type="binding site" evidence="10">
    <location>
        <position position="305"/>
    </location>
    <ligand>
        <name>Mg(2+)</name>
        <dbReference type="ChEBI" id="CHEBI:18420"/>
        <label>2</label>
    </ligand>
</feature>
<dbReference type="GO" id="GO:0042732">
    <property type="term" value="P:D-xylose metabolic process"/>
    <property type="evidence" value="ECO:0007669"/>
    <property type="project" value="UniProtKB-UniRule"/>
</dbReference>
<evidence type="ECO:0000313" key="15">
    <source>
        <dbReference type="Proteomes" id="UP000036168"/>
    </source>
</evidence>
<evidence type="ECO:0000313" key="14">
    <source>
        <dbReference type="EMBL" id="MEC0483843.1"/>
    </source>
</evidence>
<evidence type="ECO:0000313" key="16">
    <source>
        <dbReference type="Proteomes" id="UP001341297"/>
    </source>
</evidence>
<keyword evidence="6 10" id="KW-0479">Metal-binding</keyword>
<comment type="similarity">
    <text evidence="1 10 11">Belongs to the xylose isomerase family.</text>
</comment>
<dbReference type="PANTHER" id="PTHR48408:SF1">
    <property type="entry name" value="XYLOSE ISOMERASE"/>
    <property type="match status" value="1"/>
</dbReference>
<evidence type="ECO:0000256" key="11">
    <source>
        <dbReference type="RuleBase" id="RU000609"/>
    </source>
</evidence>
<keyword evidence="16" id="KW-1185">Reference proteome</keyword>
<dbReference type="NCBIfam" id="NF003998">
    <property type="entry name" value="PRK05474.1"/>
    <property type="match status" value="1"/>
</dbReference>
<dbReference type="AlphaFoldDB" id="A0A0T6BJT9"/>
<feature type="binding site" evidence="10">
    <location>
        <position position="337"/>
    </location>
    <ligand>
        <name>Mg(2+)</name>
        <dbReference type="ChEBI" id="CHEBI:18420"/>
        <label>1</label>
    </ligand>
</feature>
<dbReference type="InterPro" id="IPR013452">
    <property type="entry name" value="Xylose_isom_bac"/>
</dbReference>
<feature type="binding site" evidence="10">
    <location>
        <position position="307"/>
    </location>
    <ligand>
        <name>Mg(2+)</name>
        <dbReference type="ChEBI" id="CHEBI:18420"/>
        <label>2</label>
    </ligand>
</feature>
<organism evidence="13 15">
    <name type="scientific">Bacillus glycinifermentans</name>
    <dbReference type="NCBI Taxonomy" id="1664069"/>
    <lineage>
        <taxon>Bacteria</taxon>
        <taxon>Bacillati</taxon>
        <taxon>Bacillota</taxon>
        <taxon>Bacilli</taxon>
        <taxon>Bacillales</taxon>
        <taxon>Bacillaceae</taxon>
        <taxon>Bacillus</taxon>
    </lineage>
</organism>
<dbReference type="PRINTS" id="PR00688">
    <property type="entry name" value="XYLOSISMRASE"/>
</dbReference>
<keyword evidence="10" id="KW-0460">Magnesium</keyword>
<dbReference type="GO" id="GO:0009045">
    <property type="term" value="F:xylose isomerase activity"/>
    <property type="evidence" value="ECO:0007669"/>
    <property type="project" value="UniProtKB-UniRule"/>
</dbReference>
<evidence type="ECO:0000256" key="1">
    <source>
        <dbReference type="ARBA" id="ARBA00005765"/>
    </source>
</evidence>
<gene>
    <name evidence="10 14" type="primary">xylA</name>
    <name evidence="13" type="ORF">AB447_206130</name>
    <name evidence="14" type="ORF">P8828_03125</name>
</gene>
<dbReference type="EMBL" id="LECW02000045">
    <property type="protein sequence ID" value="KRT90156.1"/>
    <property type="molecule type" value="Genomic_DNA"/>
</dbReference>
<dbReference type="Proteomes" id="UP000036168">
    <property type="component" value="Unassembled WGS sequence"/>
</dbReference>
<feature type="binding site" evidence="10">
    <location>
        <position position="230"/>
    </location>
    <ligand>
        <name>Mg(2+)</name>
        <dbReference type="ChEBI" id="CHEBI:18420"/>
        <label>1</label>
    </ligand>
</feature>
<comment type="caution">
    <text evidence="13">The sequence shown here is derived from an EMBL/GenBank/DDBJ whole genome shotgun (WGS) entry which is preliminary data.</text>
</comment>
<comment type="subunit">
    <text evidence="2 10 12">Homotetramer.</text>
</comment>